<evidence type="ECO:0000256" key="3">
    <source>
        <dbReference type="ARBA" id="ARBA00022630"/>
    </source>
</evidence>
<sequence>MDLNLSDEQKLLRESAERFVTESYDADHRRKMANDPLGFSPVVWKQFAELGWLALPIAEEFGGLGGGAVEIGILMEAFGRGLVSEPYVATVVLGAALIDRCGSTAQKRARLPKIADGSLKLALAHSERAARFDLARVTTIANKTAQGWRLAGSKIAVLDGHAADEMIVSAHIHDHRGPSRRIGLFVVPARTPSLAIADYPRLGGGRACNIALSDLHLPEDALLGDGDGALPAIEWAVDRAMAALGAEAVGIMQTLLETTLEYTKIRKQFGRPLSANQVIRHRLADMAMQVDEARSMALRAALKVDAAPVERARAASGAKAKIGKCARFVGEQSIQLHGGMGVTEELEVGAYFKRLIAFDTLFGGSAHHYRRHAMLGRRQVDGLVDD</sequence>
<dbReference type="Pfam" id="PF02771">
    <property type="entry name" value="Acyl-CoA_dh_N"/>
    <property type="match status" value="1"/>
</dbReference>
<dbReference type="InterPro" id="IPR037069">
    <property type="entry name" value="AcylCoA_DH/ox_N_sf"/>
</dbReference>
<dbReference type="PANTHER" id="PTHR43884:SF20">
    <property type="entry name" value="ACYL-COA DEHYDROGENASE FADE28"/>
    <property type="match status" value="1"/>
</dbReference>
<reference evidence="10 11" key="1">
    <citation type="submission" date="2016-02" db="EMBL/GenBank/DDBJ databases">
        <title>Draft genome sequence of the strain BR 10247T Bradyrhizobium neotropicale isolated from nodules of Centrolobium paraense.</title>
        <authorList>
            <person name="Simoes-Araujo J.L."/>
            <person name="Barauna A.C."/>
            <person name="Silva K."/>
            <person name="Zilli J.E."/>
        </authorList>
    </citation>
    <scope>NUCLEOTIDE SEQUENCE [LARGE SCALE GENOMIC DNA]</scope>
    <source>
        <strain evidence="10 11">BR 10247</strain>
    </source>
</reference>
<comment type="similarity">
    <text evidence="2 6">Belongs to the acyl-CoA dehydrogenase family.</text>
</comment>
<evidence type="ECO:0000256" key="1">
    <source>
        <dbReference type="ARBA" id="ARBA00001974"/>
    </source>
</evidence>
<name>A0A176ZCZ8_9BRAD</name>
<keyword evidence="5 6" id="KW-0560">Oxidoreductase</keyword>
<dbReference type="GO" id="GO:0003995">
    <property type="term" value="F:acyl-CoA dehydrogenase activity"/>
    <property type="evidence" value="ECO:0007669"/>
    <property type="project" value="TreeGrafter"/>
</dbReference>
<dbReference type="SUPFAM" id="SSF56645">
    <property type="entry name" value="Acyl-CoA dehydrogenase NM domain-like"/>
    <property type="match status" value="1"/>
</dbReference>
<keyword evidence="4 6" id="KW-0274">FAD</keyword>
<dbReference type="Pfam" id="PF00441">
    <property type="entry name" value="Acyl-CoA_dh_1"/>
    <property type="match status" value="1"/>
</dbReference>
<evidence type="ECO:0000259" key="7">
    <source>
        <dbReference type="Pfam" id="PF00441"/>
    </source>
</evidence>
<dbReference type="InterPro" id="IPR009075">
    <property type="entry name" value="AcylCo_DH/oxidase_C"/>
</dbReference>
<dbReference type="InterPro" id="IPR006091">
    <property type="entry name" value="Acyl-CoA_Oxase/DH_mid-dom"/>
</dbReference>
<evidence type="ECO:0000256" key="2">
    <source>
        <dbReference type="ARBA" id="ARBA00009347"/>
    </source>
</evidence>
<keyword evidence="3 6" id="KW-0285">Flavoprotein</keyword>
<evidence type="ECO:0000313" key="10">
    <source>
        <dbReference type="EMBL" id="OAF17656.1"/>
    </source>
</evidence>
<evidence type="ECO:0000313" key="11">
    <source>
        <dbReference type="Proteomes" id="UP000077173"/>
    </source>
</evidence>
<evidence type="ECO:0000256" key="5">
    <source>
        <dbReference type="ARBA" id="ARBA00023002"/>
    </source>
</evidence>
<dbReference type="Proteomes" id="UP000077173">
    <property type="component" value="Unassembled WGS sequence"/>
</dbReference>
<feature type="domain" description="Acyl-CoA dehydrogenase/oxidase N-terminal" evidence="9">
    <location>
        <begin position="6"/>
        <end position="117"/>
    </location>
</feature>
<dbReference type="Gene3D" id="2.40.110.10">
    <property type="entry name" value="Butyryl-CoA Dehydrogenase, subunit A, domain 2"/>
    <property type="match status" value="1"/>
</dbReference>
<dbReference type="InterPro" id="IPR009100">
    <property type="entry name" value="AcylCoA_DH/oxidase_NM_dom_sf"/>
</dbReference>
<accession>A0A176ZCZ8</accession>
<feature type="domain" description="Acyl-CoA dehydrogenase/oxidase C-terminal" evidence="7">
    <location>
        <begin position="235"/>
        <end position="364"/>
    </location>
</feature>
<evidence type="ECO:0000259" key="9">
    <source>
        <dbReference type="Pfam" id="PF02771"/>
    </source>
</evidence>
<dbReference type="InterPro" id="IPR036250">
    <property type="entry name" value="AcylCo_DH-like_C"/>
</dbReference>
<evidence type="ECO:0000256" key="6">
    <source>
        <dbReference type="RuleBase" id="RU362125"/>
    </source>
</evidence>
<dbReference type="RefSeq" id="WP_063678295.1">
    <property type="nucleotide sequence ID" value="NZ_LSEF01000042.1"/>
</dbReference>
<dbReference type="GO" id="GO:0050660">
    <property type="term" value="F:flavin adenine dinucleotide binding"/>
    <property type="evidence" value="ECO:0007669"/>
    <property type="project" value="InterPro"/>
</dbReference>
<dbReference type="SUPFAM" id="SSF47203">
    <property type="entry name" value="Acyl-CoA dehydrogenase C-terminal domain-like"/>
    <property type="match status" value="1"/>
</dbReference>
<dbReference type="Gene3D" id="1.20.140.10">
    <property type="entry name" value="Butyryl-CoA Dehydrogenase, subunit A, domain 3"/>
    <property type="match status" value="1"/>
</dbReference>
<evidence type="ECO:0000259" key="8">
    <source>
        <dbReference type="Pfam" id="PF02770"/>
    </source>
</evidence>
<dbReference type="EMBL" id="LSEF01000042">
    <property type="protein sequence ID" value="OAF17656.1"/>
    <property type="molecule type" value="Genomic_DNA"/>
</dbReference>
<dbReference type="Gene3D" id="1.10.540.10">
    <property type="entry name" value="Acyl-CoA dehydrogenase/oxidase, N-terminal domain"/>
    <property type="match status" value="1"/>
</dbReference>
<keyword evidence="11" id="KW-1185">Reference proteome</keyword>
<dbReference type="CDD" id="cd00567">
    <property type="entry name" value="ACAD"/>
    <property type="match status" value="1"/>
</dbReference>
<feature type="domain" description="Acyl-CoA oxidase/dehydrogenase middle" evidence="8">
    <location>
        <begin position="122"/>
        <end position="204"/>
    </location>
</feature>
<gene>
    <name evidence="10" type="ORF">AXW67_08280</name>
</gene>
<proteinExistence type="inferred from homology"/>
<dbReference type="InterPro" id="IPR013786">
    <property type="entry name" value="AcylCoA_DH/ox_N"/>
</dbReference>
<evidence type="ECO:0000256" key="4">
    <source>
        <dbReference type="ARBA" id="ARBA00022827"/>
    </source>
</evidence>
<comment type="caution">
    <text evidence="10">The sequence shown here is derived from an EMBL/GenBank/DDBJ whole genome shotgun (WGS) entry which is preliminary data.</text>
</comment>
<dbReference type="Pfam" id="PF02770">
    <property type="entry name" value="Acyl-CoA_dh_M"/>
    <property type="match status" value="1"/>
</dbReference>
<dbReference type="PANTHER" id="PTHR43884">
    <property type="entry name" value="ACYL-COA DEHYDROGENASE"/>
    <property type="match status" value="1"/>
</dbReference>
<organism evidence="10 11">
    <name type="scientific">Bradyrhizobium neotropicale</name>
    <dbReference type="NCBI Taxonomy" id="1497615"/>
    <lineage>
        <taxon>Bacteria</taxon>
        <taxon>Pseudomonadati</taxon>
        <taxon>Pseudomonadota</taxon>
        <taxon>Alphaproteobacteria</taxon>
        <taxon>Hyphomicrobiales</taxon>
        <taxon>Nitrobacteraceae</taxon>
        <taxon>Bradyrhizobium</taxon>
    </lineage>
</organism>
<protein>
    <submittedName>
        <fullName evidence="10">Pimeloyl-CoA dehydrogenase small subunit</fullName>
    </submittedName>
</protein>
<dbReference type="AlphaFoldDB" id="A0A176ZCZ8"/>
<comment type="cofactor">
    <cofactor evidence="1 6">
        <name>FAD</name>
        <dbReference type="ChEBI" id="CHEBI:57692"/>
    </cofactor>
</comment>
<dbReference type="FunFam" id="1.10.540.10:FF:000013">
    <property type="entry name" value="Acyl-CoA dehydrogenase"/>
    <property type="match status" value="1"/>
</dbReference>
<dbReference type="InterPro" id="IPR046373">
    <property type="entry name" value="Acyl-CoA_Oxase/DH_mid-dom_sf"/>
</dbReference>
<dbReference type="FunFam" id="1.20.140.10:FF:000047">
    <property type="entry name" value="Putative acyl-CoA dehydrogenase"/>
    <property type="match status" value="1"/>
</dbReference>